<organism evidence="2">
    <name type="scientific">Caenorhabditis remanei</name>
    <name type="common">Caenorhabditis vulgaris</name>
    <dbReference type="NCBI Taxonomy" id="31234"/>
    <lineage>
        <taxon>Eukaryota</taxon>
        <taxon>Metazoa</taxon>
        <taxon>Ecdysozoa</taxon>
        <taxon>Nematoda</taxon>
        <taxon>Chromadorea</taxon>
        <taxon>Rhabditida</taxon>
        <taxon>Rhabditina</taxon>
        <taxon>Rhabditomorpha</taxon>
        <taxon>Rhabditoidea</taxon>
        <taxon>Rhabditidae</taxon>
        <taxon>Peloderinae</taxon>
        <taxon>Caenorhabditis</taxon>
    </lineage>
</organism>
<name>E3MVX4_CAERE</name>
<evidence type="ECO:0000313" key="1">
    <source>
        <dbReference type="EMBL" id="EFP10341.1"/>
    </source>
</evidence>
<keyword evidence="2" id="KW-1185">Reference proteome</keyword>
<dbReference type="OrthoDB" id="5877400at2759"/>
<reference evidence="1" key="1">
    <citation type="submission" date="2007-07" db="EMBL/GenBank/DDBJ databases">
        <title>PCAP assembly of the Caenorhabditis remanei genome.</title>
        <authorList>
            <consortium name="The Caenorhabditis remanei Sequencing Consortium"/>
            <person name="Wilson R.K."/>
        </authorList>
    </citation>
    <scope>NUCLEOTIDE SEQUENCE [LARGE SCALE GENOMIC DNA]</scope>
    <source>
        <strain evidence="1">PB4641</strain>
    </source>
</reference>
<gene>
    <name evidence="1" type="ORF">CRE_23623</name>
</gene>
<accession>E3MVX4</accession>
<dbReference type="HOGENOM" id="CLU_2006035_0_0_1"/>
<evidence type="ECO:0000313" key="2">
    <source>
        <dbReference type="Proteomes" id="UP000008281"/>
    </source>
</evidence>
<dbReference type="InParanoid" id="E3MVX4"/>
<dbReference type="EMBL" id="DS268484">
    <property type="protein sequence ID" value="EFP10341.1"/>
    <property type="molecule type" value="Genomic_DNA"/>
</dbReference>
<dbReference type="Proteomes" id="UP000008281">
    <property type="component" value="Unassembled WGS sequence"/>
</dbReference>
<sequence>MRAVAKLLLNSLSGQDTDRNLHQSSKVLVHDTSIELLDVRPVNNIVVVQYRKQVETLTSLKTGAVHIAALTTSFGRLRLYKLMEAVGGDNIQECEQNTLRYMVHRHRSSNQGQNSIRVATGAQS</sequence>
<proteinExistence type="predicted"/>
<protein>
    <submittedName>
        <fullName evidence="1">Uncharacterized protein</fullName>
    </submittedName>
</protein>
<dbReference type="AlphaFoldDB" id="E3MVX4"/>